<sequence length="364" mass="37385">MVGLRRIGVLPATLVALVLVSAAAAQAADTVDFSFYPAGARDCLYKASDSSKCKSDTVPATNSCLCRNGGNFITTAAACIGKASQGDLKTVYRTMRDACDTSNTPITVTEDDFMEAANGGTTSTSSTRSATSTRTSSRTSATSASATTTTTGTTASTTASGTTSDTTSGTATATTTAPPATSTAADEQGGQASSGLSTAAMAGIIVGAIGGVALLGGFAYFFFRRRRSNGEESHPMLPQHARSSAVPLGRESTAYYGSPPDTGTWQKKDWGPSPDLRSSVFNWESPSHLAYSNGALAASPPMPIQELDGTQRFPTGSSAAPAEMGGTPVTMTPPPPAPANAHYQAYNPAQQQQHPGYGWSQTQR</sequence>
<dbReference type="GO" id="GO:0071944">
    <property type="term" value="C:cell periphery"/>
    <property type="evidence" value="ECO:0007669"/>
    <property type="project" value="UniProtKB-ARBA"/>
</dbReference>
<gene>
    <name evidence="8" type="ORF">NEMBOFW57_007112</name>
</gene>
<dbReference type="AlphaFoldDB" id="A0AAD4EUY8"/>
<dbReference type="PANTHER" id="PTHR15549">
    <property type="entry name" value="PAIRED IMMUNOGLOBULIN-LIKE TYPE 2 RECEPTOR"/>
    <property type="match status" value="1"/>
</dbReference>
<evidence type="ECO:0008006" key="10">
    <source>
        <dbReference type="Google" id="ProtNLM"/>
    </source>
</evidence>
<keyword evidence="9" id="KW-1185">Reference proteome</keyword>
<keyword evidence="4 6" id="KW-0472">Membrane</keyword>
<dbReference type="InterPro" id="IPR051694">
    <property type="entry name" value="Immunoregulatory_rcpt-like"/>
</dbReference>
<keyword evidence="7" id="KW-0732">Signal</keyword>
<evidence type="ECO:0000256" key="4">
    <source>
        <dbReference type="ARBA" id="ARBA00023136"/>
    </source>
</evidence>
<evidence type="ECO:0000256" key="1">
    <source>
        <dbReference type="ARBA" id="ARBA00004167"/>
    </source>
</evidence>
<evidence type="ECO:0000313" key="8">
    <source>
        <dbReference type="EMBL" id="KAG7287600.1"/>
    </source>
</evidence>
<dbReference type="Proteomes" id="UP001197093">
    <property type="component" value="Unassembled WGS sequence"/>
</dbReference>
<organism evidence="8 9">
    <name type="scientific">Staphylotrichum longicolle</name>
    <dbReference type="NCBI Taxonomy" id="669026"/>
    <lineage>
        <taxon>Eukaryota</taxon>
        <taxon>Fungi</taxon>
        <taxon>Dikarya</taxon>
        <taxon>Ascomycota</taxon>
        <taxon>Pezizomycotina</taxon>
        <taxon>Sordariomycetes</taxon>
        <taxon>Sordariomycetidae</taxon>
        <taxon>Sordariales</taxon>
        <taxon>Chaetomiaceae</taxon>
        <taxon>Staphylotrichum</taxon>
    </lineage>
</organism>
<comment type="caution">
    <text evidence="8">The sequence shown here is derived from an EMBL/GenBank/DDBJ whole genome shotgun (WGS) entry which is preliminary data.</text>
</comment>
<evidence type="ECO:0000256" key="2">
    <source>
        <dbReference type="ARBA" id="ARBA00022692"/>
    </source>
</evidence>
<feature type="region of interest" description="Disordered" evidence="5">
    <location>
        <begin position="314"/>
        <end position="364"/>
    </location>
</feature>
<keyword evidence="2 6" id="KW-0812">Transmembrane</keyword>
<keyword evidence="3 6" id="KW-1133">Transmembrane helix</keyword>
<comment type="subcellular location">
    <subcellularLocation>
        <location evidence="1">Membrane</location>
        <topology evidence="1">Single-pass membrane protein</topology>
    </subcellularLocation>
</comment>
<accession>A0AAD4EUY8</accession>
<evidence type="ECO:0000256" key="5">
    <source>
        <dbReference type="SAM" id="MobiDB-lite"/>
    </source>
</evidence>
<feature type="transmembrane region" description="Helical" evidence="6">
    <location>
        <begin position="200"/>
        <end position="223"/>
    </location>
</feature>
<dbReference type="GO" id="GO:0016020">
    <property type="term" value="C:membrane"/>
    <property type="evidence" value="ECO:0007669"/>
    <property type="project" value="UniProtKB-SubCell"/>
</dbReference>
<protein>
    <recommendedName>
        <fullName evidence="10">Extracellular membrane protein CFEM domain-containing protein</fullName>
    </recommendedName>
</protein>
<feature type="compositionally biased region" description="Low complexity" evidence="5">
    <location>
        <begin position="121"/>
        <end position="186"/>
    </location>
</feature>
<evidence type="ECO:0000256" key="6">
    <source>
        <dbReference type="SAM" id="Phobius"/>
    </source>
</evidence>
<proteinExistence type="predicted"/>
<evidence type="ECO:0000256" key="3">
    <source>
        <dbReference type="ARBA" id="ARBA00022989"/>
    </source>
</evidence>
<feature type="signal peptide" evidence="7">
    <location>
        <begin position="1"/>
        <end position="27"/>
    </location>
</feature>
<evidence type="ECO:0000256" key="7">
    <source>
        <dbReference type="SAM" id="SignalP"/>
    </source>
</evidence>
<evidence type="ECO:0000313" key="9">
    <source>
        <dbReference type="Proteomes" id="UP001197093"/>
    </source>
</evidence>
<feature type="chain" id="PRO_5041990539" description="Extracellular membrane protein CFEM domain-containing protein" evidence="7">
    <location>
        <begin position="28"/>
        <end position="364"/>
    </location>
</feature>
<feature type="compositionally biased region" description="Low complexity" evidence="5">
    <location>
        <begin position="339"/>
        <end position="355"/>
    </location>
</feature>
<dbReference type="EMBL" id="JAHCVI010000003">
    <property type="protein sequence ID" value="KAG7287600.1"/>
    <property type="molecule type" value="Genomic_DNA"/>
</dbReference>
<name>A0AAD4EUY8_9PEZI</name>
<reference evidence="8" key="1">
    <citation type="submission" date="2023-02" db="EMBL/GenBank/DDBJ databases">
        <authorList>
            <person name="Palmer J.M."/>
        </authorList>
    </citation>
    <scope>NUCLEOTIDE SEQUENCE</scope>
    <source>
        <strain evidence="8">FW57</strain>
    </source>
</reference>
<feature type="region of interest" description="Disordered" evidence="5">
    <location>
        <begin position="110"/>
        <end position="193"/>
    </location>
</feature>